<dbReference type="NCBIfam" id="TIGR01695">
    <property type="entry name" value="murJ_mviN"/>
    <property type="match status" value="1"/>
</dbReference>
<sequence length="466" mass="51705">MFIKGFFSNASGIVFSRILGLVRDILTALILGAGIFSDLFFIAFKLPNLFRRIFAEGAFTQAFLPNFTKSSKKALFSAEIFIKFLIFISFLTLLVNLFTPQFIKLIATGLSQNDIQNAIPLVQINFYYLALIYVVTFLGSLLQYRGHFATTAFSTALLNISMILSLLLAKGKEQSEVAMYLSCGVVLGGILQVFTHLIALKFKGLNKLFFGGIKGYIKGKKTKIKGFFVNFYHGLLGSSAMQIGAFMDTWLASFLVSGSISYMFYANRIFQLPLAVFAIALAQALFPKITKLIKNNDEKNALIQTKKSFNLLLITLLASSVGGIILAEPIVWLLFERGEFSKADTIATALVLSGYLIGLVPFGMAKLFSLWVYANLKQKLASKIAIISLGFNLIMAVILMQYYGAFGLALASSMGGFLQLGLYIKEFGYKRFLSIIELKFLLLTLVIIVFEIIVLLNLKEILDVYL</sequence>
<evidence type="ECO:0000313" key="11">
    <source>
        <dbReference type="EMBL" id="CAD7286820.1"/>
    </source>
</evidence>
<comment type="similarity">
    <text evidence="9 10">Belongs to the MurJ/MviN family.</text>
</comment>
<evidence type="ECO:0000313" key="12">
    <source>
        <dbReference type="Proteomes" id="UP000789803"/>
    </source>
</evidence>
<comment type="function">
    <text evidence="8 10">Involved in peptidoglycan biosynthesis. Transports lipid-linked peptidoglycan precursors from the inner to the outer leaflet of the cytoplasmic membrane.</text>
</comment>
<dbReference type="Pfam" id="PF03023">
    <property type="entry name" value="MurJ"/>
    <property type="match status" value="1"/>
</dbReference>
<feature type="transmembrane region" description="Helical" evidence="10">
    <location>
        <begin position="80"/>
        <end position="98"/>
    </location>
</feature>
<keyword evidence="4 10" id="KW-0133">Cell shape</keyword>
<evidence type="ECO:0000256" key="9">
    <source>
        <dbReference type="ARBA" id="ARBA00061532"/>
    </source>
</evidence>
<reference evidence="11 12" key="1">
    <citation type="submission" date="2020-11" db="EMBL/GenBank/DDBJ databases">
        <authorList>
            <person name="Peeters C."/>
        </authorList>
    </citation>
    <scope>NUCLEOTIDE SEQUENCE [LARGE SCALE GENOMIC DNA]</scope>
    <source>
        <strain evidence="11 12">LMG 7974</strain>
    </source>
</reference>
<keyword evidence="2 10" id="KW-1003">Cell membrane</keyword>
<gene>
    <name evidence="10 11" type="primary">murJ</name>
    <name evidence="11" type="ORF">LMG7974_00100</name>
</gene>
<dbReference type="RefSeq" id="WP_229931927.1">
    <property type="nucleotide sequence ID" value="NZ_CAJHOF010000001.1"/>
</dbReference>
<feature type="transmembrane region" description="Helical" evidence="10">
    <location>
        <begin position="270"/>
        <end position="290"/>
    </location>
</feature>
<protein>
    <recommendedName>
        <fullName evidence="10">Probable lipid II flippase MurJ</fullName>
    </recommendedName>
</protein>
<feature type="transmembrane region" description="Helical" evidence="10">
    <location>
        <begin position="179"/>
        <end position="200"/>
    </location>
</feature>
<keyword evidence="12" id="KW-1185">Reference proteome</keyword>
<feature type="transmembrane region" description="Helical" evidence="10">
    <location>
        <begin position="25"/>
        <end position="44"/>
    </location>
</feature>
<keyword evidence="10" id="KW-0813">Transport</keyword>
<dbReference type="PANTHER" id="PTHR47019">
    <property type="entry name" value="LIPID II FLIPPASE MURJ"/>
    <property type="match status" value="1"/>
</dbReference>
<evidence type="ECO:0000256" key="4">
    <source>
        <dbReference type="ARBA" id="ARBA00022960"/>
    </source>
</evidence>
<dbReference type="Proteomes" id="UP000789803">
    <property type="component" value="Unassembled WGS sequence"/>
</dbReference>
<dbReference type="PRINTS" id="PR01806">
    <property type="entry name" value="VIRFACTRMVIN"/>
</dbReference>
<comment type="pathway">
    <text evidence="10">Cell wall biogenesis; peptidoglycan biosynthesis.</text>
</comment>
<keyword evidence="10" id="KW-0961">Cell wall biogenesis/degradation</keyword>
<feature type="transmembrane region" description="Helical" evidence="10">
    <location>
        <begin position="148"/>
        <end position="167"/>
    </location>
</feature>
<dbReference type="InterPro" id="IPR004268">
    <property type="entry name" value="MurJ"/>
</dbReference>
<keyword evidence="7 10" id="KW-0472">Membrane</keyword>
<dbReference type="CDD" id="cd13123">
    <property type="entry name" value="MATE_MurJ_like"/>
    <property type="match status" value="1"/>
</dbReference>
<name>A0ABM8Q1U3_9BACT</name>
<evidence type="ECO:0000256" key="8">
    <source>
        <dbReference type="ARBA" id="ARBA00060041"/>
    </source>
</evidence>
<proteinExistence type="inferred from homology"/>
<comment type="caution">
    <text evidence="11">The sequence shown here is derived from an EMBL/GenBank/DDBJ whole genome shotgun (WGS) entry which is preliminary data.</text>
</comment>
<keyword evidence="3 10" id="KW-0812">Transmembrane</keyword>
<dbReference type="EMBL" id="CAJHOF010000001">
    <property type="protein sequence ID" value="CAD7286820.1"/>
    <property type="molecule type" value="Genomic_DNA"/>
</dbReference>
<evidence type="ECO:0000256" key="10">
    <source>
        <dbReference type="HAMAP-Rule" id="MF_02078"/>
    </source>
</evidence>
<feature type="transmembrane region" description="Helical" evidence="10">
    <location>
        <begin position="118"/>
        <end position="141"/>
    </location>
</feature>
<feature type="transmembrane region" description="Helical" evidence="10">
    <location>
        <begin position="311"/>
        <end position="334"/>
    </location>
</feature>
<dbReference type="InterPro" id="IPR051050">
    <property type="entry name" value="Lipid_II_flippase_MurJ/MviN"/>
</dbReference>
<keyword evidence="6 10" id="KW-1133">Transmembrane helix</keyword>
<comment type="subcellular location">
    <subcellularLocation>
        <location evidence="1 10">Cell membrane</location>
        <topology evidence="1 10">Multi-pass membrane protein</topology>
    </subcellularLocation>
</comment>
<organism evidence="11 12">
    <name type="scientific">Campylobacter majalis</name>
    <dbReference type="NCBI Taxonomy" id="2790656"/>
    <lineage>
        <taxon>Bacteria</taxon>
        <taxon>Pseudomonadati</taxon>
        <taxon>Campylobacterota</taxon>
        <taxon>Epsilonproteobacteria</taxon>
        <taxon>Campylobacterales</taxon>
        <taxon>Campylobacteraceae</taxon>
        <taxon>Campylobacter</taxon>
    </lineage>
</organism>
<accession>A0ABM8Q1U3</accession>
<keyword evidence="5 10" id="KW-0573">Peptidoglycan synthesis</keyword>
<feature type="transmembrane region" description="Helical" evidence="10">
    <location>
        <begin position="436"/>
        <end position="458"/>
    </location>
</feature>
<evidence type="ECO:0000256" key="1">
    <source>
        <dbReference type="ARBA" id="ARBA00004651"/>
    </source>
</evidence>
<evidence type="ECO:0000256" key="6">
    <source>
        <dbReference type="ARBA" id="ARBA00022989"/>
    </source>
</evidence>
<dbReference type="HAMAP" id="MF_02078">
    <property type="entry name" value="MurJ_MviN"/>
    <property type="match status" value="1"/>
</dbReference>
<evidence type="ECO:0000256" key="5">
    <source>
        <dbReference type="ARBA" id="ARBA00022984"/>
    </source>
</evidence>
<evidence type="ECO:0000256" key="3">
    <source>
        <dbReference type="ARBA" id="ARBA00022692"/>
    </source>
</evidence>
<evidence type="ECO:0000256" key="2">
    <source>
        <dbReference type="ARBA" id="ARBA00022475"/>
    </source>
</evidence>
<feature type="transmembrane region" description="Helical" evidence="10">
    <location>
        <begin position="346"/>
        <end position="368"/>
    </location>
</feature>
<comment type="caution">
    <text evidence="10">Lacks conserved residue(s) required for the propagation of feature annotation.</text>
</comment>
<evidence type="ECO:0000256" key="7">
    <source>
        <dbReference type="ARBA" id="ARBA00023136"/>
    </source>
</evidence>
<dbReference type="PANTHER" id="PTHR47019:SF1">
    <property type="entry name" value="LIPID II FLIPPASE MURJ"/>
    <property type="match status" value="1"/>
</dbReference>
<feature type="transmembrane region" description="Helical" evidence="10">
    <location>
        <begin position="405"/>
        <end position="424"/>
    </location>
</feature>
<feature type="transmembrane region" description="Helical" evidence="10">
    <location>
        <begin position="380"/>
        <end position="399"/>
    </location>
</feature>